<dbReference type="KEGG" id="alim:106533703"/>
<keyword evidence="1" id="KW-0175">Coiled coil</keyword>
<feature type="coiled-coil region" evidence="1">
    <location>
        <begin position="182"/>
        <end position="216"/>
    </location>
</feature>
<dbReference type="Proteomes" id="UP000192220">
    <property type="component" value="Unplaced"/>
</dbReference>
<evidence type="ECO:0000313" key="4">
    <source>
        <dbReference type="RefSeq" id="XP_013885583.1"/>
    </source>
</evidence>
<gene>
    <name evidence="4" type="primary">ccdc178</name>
</gene>
<feature type="region of interest" description="Disordered" evidence="2">
    <location>
        <begin position="795"/>
        <end position="818"/>
    </location>
</feature>
<name>A0A2I4D031_AUSLI</name>
<dbReference type="RefSeq" id="XP_013885583.1">
    <property type="nucleotide sequence ID" value="XM_014030129.1"/>
</dbReference>
<dbReference type="GeneID" id="106533703"/>
<feature type="region of interest" description="Disordered" evidence="2">
    <location>
        <begin position="1"/>
        <end position="20"/>
    </location>
</feature>
<evidence type="ECO:0000313" key="3">
    <source>
        <dbReference type="Proteomes" id="UP000192220"/>
    </source>
</evidence>
<accession>A0A2I4D031</accession>
<protein>
    <submittedName>
        <fullName evidence="4">Coiled-coil domain-containing protein 178</fullName>
    </submittedName>
</protein>
<sequence length="818" mass="94497">MSDVESLLNPSREGRTQQQDQTDLQACCGLPSSPSTCVNSAFYHIQEMRRLAGNRCQLHQFGKYHSAVDQDKHYSKKFRFQSRDSDSDSGMSTDLYVEGIAISVRDRCQRSPLQKKVNDVLSEVMHLIERLEADRQHAEEALQNEKSKRHTLENKVDSISLWRQTEHPALVQKEHEACRRDITELRWQLKREKKKSDQLQEKVSHAELLNQHLQEDISFTREQLPLMRENLDIQRGLINQIQAAKAEADEVCSKTKSELFLAQEKLKEMELDAKKTNILLDHELVEMRNHLAEKLEDLNLLKRLEIELLADINGAEETIASTEKKCANTTWQIQEIAKLEKTEEEKISQLTLKIEDEMQKNEKLKEKLISIEKNKLTWEEDVSCIEAQLQTKRAAFAAVCESNLKWKQKVEDCEKKICESEKAAKQMRVEQKQMLQKITDNDEQWEKARKEVTQAVSQHSVTKAKLEEQEQLTFMEEQRARTETETLKKELTGQLTAMEVIKAQCATVEEALKKQQESSELINKQLQKDFEESYSLTQALEAKVKKMKELTENLEKMESEHKVTLFNLEKEKKLKTDQLKAAQDLDSSIVKRYGRSLCRITDLKKKLGASDQMEKTVENIQEIISKLQKDLNVLESKNKSAAQIMSTFQSDINNCQQQTQRFIQSHTAHLQARKKEMEDTKEELKNAFTKNKQLASDYEGLRKTLLEAREDAVSALTKKNCTDETYHYYTKLSLFQKRMHKALVKYLEQRNLYSLAELDRCQALAQETAQKIKTAQDELSEEVQLLSVFLESLGDGSTTTDDTGEKTQACPDVTGLKG</sequence>
<feature type="coiled-coil region" evidence="1">
    <location>
        <begin position="465"/>
        <end position="585"/>
    </location>
</feature>
<proteinExistence type="predicted"/>
<dbReference type="OrthoDB" id="10010556at2759"/>
<feature type="coiled-coil region" evidence="1">
    <location>
        <begin position="121"/>
        <end position="155"/>
    </location>
</feature>
<dbReference type="PANTHER" id="PTHR35088:SF1">
    <property type="entry name" value="COILED-COIL DOMAIN-CONTAINING PROTEIN 178"/>
    <property type="match status" value="1"/>
</dbReference>
<feature type="coiled-coil region" evidence="1">
    <location>
        <begin position="758"/>
        <end position="785"/>
    </location>
</feature>
<dbReference type="AlphaFoldDB" id="A0A2I4D031"/>
<keyword evidence="3" id="KW-1185">Reference proteome</keyword>
<feature type="coiled-coil region" evidence="1">
    <location>
        <begin position="340"/>
        <end position="381"/>
    </location>
</feature>
<dbReference type="CTD" id="374864"/>
<evidence type="ECO:0000256" key="2">
    <source>
        <dbReference type="SAM" id="MobiDB-lite"/>
    </source>
</evidence>
<feature type="coiled-coil region" evidence="1">
    <location>
        <begin position="610"/>
        <end position="711"/>
    </location>
</feature>
<evidence type="ECO:0000256" key="1">
    <source>
        <dbReference type="SAM" id="Coils"/>
    </source>
</evidence>
<reference evidence="4" key="1">
    <citation type="submission" date="2025-08" db="UniProtKB">
        <authorList>
            <consortium name="RefSeq"/>
        </authorList>
    </citation>
    <scope>IDENTIFICATION</scope>
</reference>
<dbReference type="InterPro" id="IPR038826">
    <property type="entry name" value="CCDC178"/>
</dbReference>
<dbReference type="InParanoid" id="A0A2I4D031"/>
<organism evidence="3 4">
    <name type="scientific">Austrofundulus limnaeus</name>
    <name type="common">Annual killifish</name>
    <dbReference type="NCBI Taxonomy" id="52670"/>
    <lineage>
        <taxon>Eukaryota</taxon>
        <taxon>Metazoa</taxon>
        <taxon>Chordata</taxon>
        <taxon>Craniata</taxon>
        <taxon>Vertebrata</taxon>
        <taxon>Euteleostomi</taxon>
        <taxon>Actinopterygii</taxon>
        <taxon>Neopterygii</taxon>
        <taxon>Teleostei</taxon>
        <taxon>Neoteleostei</taxon>
        <taxon>Acanthomorphata</taxon>
        <taxon>Ovalentaria</taxon>
        <taxon>Atherinomorphae</taxon>
        <taxon>Cyprinodontiformes</taxon>
        <taxon>Rivulidae</taxon>
        <taxon>Austrofundulus</taxon>
    </lineage>
</organism>
<dbReference type="PANTHER" id="PTHR35088">
    <property type="entry name" value="COILED-COIL DOMAIN-CONTAINING PROTEIN 178"/>
    <property type="match status" value="1"/>
</dbReference>